<keyword evidence="3" id="KW-0157">Chromophore</keyword>
<accession>A0A4R6IKG3</accession>
<organism evidence="7 8">
    <name type="scientific">Pedobacter duraquae</name>
    <dbReference type="NCBI Taxonomy" id="425511"/>
    <lineage>
        <taxon>Bacteria</taxon>
        <taxon>Pseudomonadati</taxon>
        <taxon>Bacteroidota</taxon>
        <taxon>Sphingobacteriia</taxon>
        <taxon>Sphingobacteriales</taxon>
        <taxon>Sphingobacteriaceae</taxon>
        <taxon>Pedobacter</taxon>
    </lineage>
</organism>
<evidence type="ECO:0000313" key="8">
    <source>
        <dbReference type="Proteomes" id="UP000295499"/>
    </source>
</evidence>
<dbReference type="SMART" id="SM00065">
    <property type="entry name" value="GAF"/>
    <property type="match status" value="1"/>
</dbReference>
<dbReference type="Gene3D" id="3.30.450.40">
    <property type="match status" value="1"/>
</dbReference>
<dbReference type="Proteomes" id="UP000295499">
    <property type="component" value="Unassembled WGS sequence"/>
</dbReference>
<dbReference type="OrthoDB" id="9766459at2"/>
<dbReference type="InterPro" id="IPR013654">
    <property type="entry name" value="PAS_2"/>
</dbReference>
<dbReference type="Pfam" id="PF01590">
    <property type="entry name" value="GAF"/>
    <property type="match status" value="1"/>
</dbReference>
<protein>
    <submittedName>
        <fullName evidence="7">PAS domain-containing protein</fullName>
    </submittedName>
</protein>
<sequence length="509" mass="58207">MAEKNKYDSEFCGSLPLHNINLIQDYGYLIVLDHQELSIVQVSENVTDLLGHTLQEIVNSRLSDYIEKEDLNRISTILQKGITEKIPLTLNLNSKGQITPYHILMHVKADYVILELQEAHPDKNRSFTEVYQEVKHISLALEAAASVQEVCEIAVHEIRVISGFDGVLMYRFDKDWNGTVIAEEKDERLEPYLGHSFPASDVPKQARALYLKNPYRLIPNREYLQSKLYPVINPLSHAFIDLSDCNLRSVPAVHLEYMKNMGIKASMSIRVINDQQLWGLISCHHISPMYLDYEICSVFEWLSSLISSRISAILNKETYDTVTLLQQKRLQLIDEIYAQNDITIGLLHRPDLNILELFNASGAMVVINKRIETIGEVPEKDDLDNLLFWLEGKEVNTVFSTDHLSGLFDDAAAYTAIGSGILVLPINSAEAEYLVCFRPEVVETINWGGDPNKAINFEKDKKSYHPRNSFKLWQQVVVHHALPWEQTVLDVAESLRNFLFEFRTKQGHN</sequence>
<evidence type="ECO:0000256" key="3">
    <source>
        <dbReference type="ARBA" id="ARBA00022991"/>
    </source>
</evidence>
<dbReference type="Gene3D" id="3.30.450.20">
    <property type="entry name" value="PAS domain"/>
    <property type="match status" value="1"/>
</dbReference>
<dbReference type="PROSITE" id="PS50046">
    <property type="entry name" value="PHYTOCHROME_2"/>
    <property type="match status" value="1"/>
</dbReference>
<feature type="domain" description="Phytochrome chromophore attachment site" evidence="5">
    <location>
        <begin position="146"/>
        <end position="288"/>
    </location>
</feature>
<evidence type="ECO:0000256" key="2">
    <source>
        <dbReference type="ARBA" id="ARBA00022606"/>
    </source>
</evidence>
<dbReference type="GO" id="GO:0006355">
    <property type="term" value="P:regulation of DNA-templated transcription"/>
    <property type="evidence" value="ECO:0007669"/>
    <property type="project" value="InterPro"/>
</dbReference>
<dbReference type="GO" id="GO:0009881">
    <property type="term" value="F:photoreceptor activity"/>
    <property type="evidence" value="ECO:0007669"/>
    <property type="project" value="UniProtKB-KW"/>
</dbReference>
<keyword evidence="4" id="KW-0675">Receptor</keyword>
<dbReference type="InterPro" id="IPR043150">
    <property type="entry name" value="Phytochrome_PHY_sf"/>
</dbReference>
<gene>
    <name evidence="7" type="ORF">CLV32_1409</name>
</gene>
<keyword evidence="2" id="KW-0716">Sensory transduction</keyword>
<dbReference type="RefSeq" id="WP_133553787.1">
    <property type="nucleotide sequence ID" value="NZ_SNWM01000002.1"/>
</dbReference>
<dbReference type="GO" id="GO:0009584">
    <property type="term" value="P:detection of visible light"/>
    <property type="evidence" value="ECO:0007669"/>
    <property type="project" value="InterPro"/>
</dbReference>
<evidence type="ECO:0000259" key="5">
    <source>
        <dbReference type="PROSITE" id="PS50046"/>
    </source>
</evidence>
<dbReference type="InterPro" id="IPR000014">
    <property type="entry name" value="PAS"/>
</dbReference>
<dbReference type="PRINTS" id="PR01033">
    <property type="entry name" value="PHYTOCHROME"/>
</dbReference>
<dbReference type="InterPro" id="IPR029016">
    <property type="entry name" value="GAF-like_dom_sf"/>
</dbReference>
<dbReference type="InterPro" id="IPR016132">
    <property type="entry name" value="Phyto_chromo_attachment"/>
</dbReference>
<dbReference type="InterPro" id="IPR013515">
    <property type="entry name" value="Phytochrome_cen-reg"/>
</dbReference>
<reference evidence="7 8" key="1">
    <citation type="submission" date="2019-03" db="EMBL/GenBank/DDBJ databases">
        <title>Genomic Encyclopedia of Archaeal and Bacterial Type Strains, Phase II (KMG-II): from individual species to whole genera.</title>
        <authorList>
            <person name="Goeker M."/>
        </authorList>
    </citation>
    <scope>NUCLEOTIDE SEQUENCE [LARGE SCALE GENOMIC DNA]</scope>
    <source>
        <strain evidence="7 8">DSM 19034</strain>
    </source>
</reference>
<evidence type="ECO:0000256" key="1">
    <source>
        <dbReference type="ARBA" id="ARBA00022543"/>
    </source>
</evidence>
<dbReference type="EMBL" id="SNWM01000002">
    <property type="protein sequence ID" value="TDO22436.1"/>
    <property type="molecule type" value="Genomic_DNA"/>
</dbReference>
<dbReference type="InterPro" id="IPR001294">
    <property type="entry name" value="Phytochrome"/>
</dbReference>
<dbReference type="SUPFAM" id="SSF55781">
    <property type="entry name" value="GAF domain-like"/>
    <property type="match status" value="2"/>
</dbReference>
<feature type="domain" description="PAS" evidence="6">
    <location>
        <begin position="29"/>
        <end position="85"/>
    </location>
</feature>
<keyword evidence="1" id="KW-0600">Photoreceptor protein</keyword>
<dbReference type="SUPFAM" id="SSF55785">
    <property type="entry name" value="PYP-like sensor domain (PAS domain)"/>
    <property type="match status" value="1"/>
</dbReference>
<dbReference type="Pfam" id="PF00360">
    <property type="entry name" value="PHY"/>
    <property type="match status" value="1"/>
</dbReference>
<name>A0A4R6IKG3_9SPHI</name>
<dbReference type="CDD" id="cd00130">
    <property type="entry name" value="PAS"/>
    <property type="match status" value="1"/>
</dbReference>
<evidence type="ECO:0000256" key="4">
    <source>
        <dbReference type="ARBA" id="ARBA00023170"/>
    </source>
</evidence>
<evidence type="ECO:0000313" key="7">
    <source>
        <dbReference type="EMBL" id="TDO22436.1"/>
    </source>
</evidence>
<proteinExistence type="predicted"/>
<dbReference type="AlphaFoldDB" id="A0A4R6IKG3"/>
<dbReference type="Gene3D" id="3.30.450.270">
    <property type="match status" value="1"/>
</dbReference>
<comment type="caution">
    <text evidence="7">The sequence shown here is derived from an EMBL/GenBank/DDBJ whole genome shotgun (WGS) entry which is preliminary data.</text>
</comment>
<keyword evidence="8" id="KW-1185">Reference proteome</keyword>
<dbReference type="InterPro" id="IPR003018">
    <property type="entry name" value="GAF"/>
</dbReference>
<dbReference type="Pfam" id="PF08446">
    <property type="entry name" value="PAS_2"/>
    <property type="match status" value="1"/>
</dbReference>
<evidence type="ECO:0000259" key="6">
    <source>
        <dbReference type="PROSITE" id="PS50112"/>
    </source>
</evidence>
<dbReference type="InterPro" id="IPR035965">
    <property type="entry name" value="PAS-like_dom_sf"/>
</dbReference>
<dbReference type="PROSITE" id="PS50112">
    <property type="entry name" value="PAS"/>
    <property type="match status" value="1"/>
</dbReference>